<dbReference type="OrthoDB" id="4900713at2759"/>
<feature type="compositionally biased region" description="Acidic residues" evidence="1">
    <location>
        <begin position="393"/>
        <end position="402"/>
    </location>
</feature>
<feature type="compositionally biased region" description="Low complexity" evidence="1">
    <location>
        <begin position="516"/>
        <end position="526"/>
    </location>
</feature>
<organism evidence="2 3">
    <name type="scientific">Trichoderma harzianum</name>
    <name type="common">Hypocrea lixii</name>
    <dbReference type="NCBI Taxonomy" id="5544"/>
    <lineage>
        <taxon>Eukaryota</taxon>
        <taxon>Fungi</taxon>
        <taxon>Dikarya</taxon>
        <taxon>Ascomycota</taxon>
        <taxon>Pezizomycotina</taxon>
        <taxon>Sordariomycetes</taxon>
        <taxon>Hypocreomycetidae</taxon>
        <taxon>Hypocreales</taxon>
        <taxon>Hypocreaceae</taxon>
        <taxon>Trichoderma</taxon>
    </lineage>
</organism>
<dbReference type="EMBL" id="MTYI01000174">
    <property type="protein sequence ID" value="PNP49773.1"/>
    <property type="molecule type" value="Genomic_DNA"/>
</dbReference>
<evidence type="ECO:0000313" key="3">
    <source>
        <dbReference type="Proteomes" id="UP000236290"/>
    </source>
</evidence>
<proteinExistence type="predicted"/>
<comment type="caution">
    <text evidence="2">The sequence shown here is derived from an EMBL/GenBank/DDBJ whole genome shotgun (WGS) entry which is preliminary data.</text>
</comment>
<feature type="region of interest" description="Disordered" evidence="1">
    <location>
        <begin position="393"/>
        <end position="535"/>
    </location>
</feature>
<dbReference type="AlphaFoldDB" id="A0A2K0TW64"/>
<gene>
    <name evidence="2" type="ORF">THARTR1_09541</name>
</gene>
<feature type="compositionally biased region" description="Basic and acidic residues" evidence="1">
    <location>
        <begin position="442"/>
        <end position="457"/>
    </location>
</feature>
<feature type="compositionally biased region" description="Low complexity" evidence="1">
    <location>
        <begin position="469"/>
        <end position="487"/>
    </location>
</feature>
<evidence type="ECO:0000256" key="1">
    <source>
        <dbReference type="SAM" id="MobiDB-lite"/>
    </source>
</evidence>
<name>A0A2K0TW64_TRIHA</name>
<feature type="region of interest" description="Disordered" evidence="1">
    <location>
        <begin position="1"/>
        <end position="36"/>
    </location>
</feature>
<reference evidence="2 3" key="1">
    <citation type="submission" date="2017-02" db="EMBL/GenBank/DDBJ databases">
        <title>Genomes of Trichoderma spp. with biocontrol activity.</title>
        <authorList>
            <person name="Gardiner D."/>
            <person name="Kazan K."/>
            <person name="Vos C."/>
            <person name="Harvey P."/>
        </authorList>
    </citation>
    <scope>NUCLEOTIDE SEQUENCE [LARGE SCALE GENOMIC DNA]</scope>
    <source>
        <strain evidence="2 3">Tr1</strain>
    </source>
</reference>
<sequence>MRSSKHVVRRPYVPGDLRPSDLKTGIRPLGNSTQNMGLMKKPRKFFSDFIRSRLDSDFWNAPVEPRVSNNKGARWRAPPLRGPAMRFSCFKGKKRKRESEDGCFYRQKNRLLKGGLIKSVTEEEMDRDDLRCRPLIDILYPEIKLLGIMPKYWPTFAIEELENSQDSFGDLTSELDNLTIIDDDDIIMRTPYTSSEADHDSEISWMESISEWGDTPLARRRHSESSIEVPPCLDVVMDEFPTDSGRRSVPPQLDLAPGLTSKLTGFAADGHVPDAVDDDFLKEFAQWLEYRTKMPPGSEYSVEMNDVAEDVNNDARVEAETEANRETEMETEAGIETQAGAGAGAGAGAEVEVEVEPEAEPKFEPSVATELEGTGPVTTVDKASVRERSDEGIEEMEMEEADASVSVSVSGEETGTNMEPERTETETETATETATAVEEEKENAGVKEANDIARVETPEAIPEDAMEGLETTPETTLKTTPETTPETVHTKMAAGKPEPRTPPPKPEPKTPPPKPAAELTPESTSPTPEPEVPARESALRLAFRTVHSLVKQVDNISHYDYGTDTCSRCQQIDLDVARRIRAVRERVMEELLVIEKGLRIVVECDFEDEDDTDKENEASP</sequence>
<evidence type="ECO:0000313" key="2">
    <source>
        <dbReference type="EMBL" id="PNP49773.1"/>
    </source>
</evidence>
<feature type="compositionally biased region" description="Pro residues" evidence="1">
    <location>
        <begin position="500"/>
        <end position="515"/>
    </location>
</feature>
<protein>
    <submittedName>
        <fullName evidence="2">Uncharacterized protein</fullName>
    </submittedName>
</protein>
<accession>A0A2K0TW64</accession>
<dbReference type="Proteomes" id="UP000236290">
    <property type="component" value="Unassembled WGS sequence"/>
</dbReference>